<dbReference type="EMBL" id="NRSG01000028">
    <property type="protein sequence ID" value="MBK1657773.1"/>
    <property type="molecule type" value="Genomic_DNA"/>
</dbReference>
<accession>A0ABS1CTF8</accession>
<feature type="compositionally biased region" description="Polar residues" evidence="1">
    <location>
        <begin position="217"/>
        <end position="226"/>
    </location>
</feature>
<comment type="caution">
    <text evidence="3">The sequence shown here is derived from an EMBL/GenBank/DDBJ whole genome shotgun (WGS) entry which is preliminary data.</text>
</comment>
<reference evidence="3 4" key="1">
    <citation type="journal article" date="2020" name="Microorganisms">
        <title>Osmotic Adaptation and Compatible Solute Biosynthesis of Phototrophic Bacteria as Revealed from Genome Analyses.</title>
        <authorList>
            <person name="Imhoff J.F."/>
            <person name="Rahn T."/>
            <person name="Kunzel S."/>
            <person name="Keller A."/>
            <person name="Neulinger S.C."/>
        </authorList>
    </citation>
    <scope>NUCLEOTIDE SEQUENCE [LARGE SCALE GENOMIC DNA]</scope>
    <source>
        <strain evidence="3 4">DSM 15382</strain>
    </source>
</reference>
<proteinExistence type="predicted"/>
<dbReference type="InterPro" id="IPR002477">
    <property type="entry name" value="Peptidoglycan-bd-like"/>
</dbReference>
<dbReference type="Gene3D" id="1.10.101.10">
    <property type="entry name" value="PGBD-like superfamily/PGBD"/>
    <property type="match status" value="1"/>
</dbReference>
<dbReference type="Proteomes" id="UP000697995">
    <property type="component" value="Unassembled WGS sequence"/>
</dbReference>
<keyword evidence="4" id="KW-1185">Reference proteome</keyword>
<dbReference type="InterPro" id="IPR036365">
    <property type="entry name" value="PGBD-like_sf"/>
</dbReference>
<name>A0ABS1CTF8_9PROT</name>
<dbReference type="RefSeq" id="WP_133220956.1">
    <property type="nucleotide sequence ID" value="NZ_NRSG01000028.1"/>
</dbReference>
<dbReference type="SUPFAM" id="SSF47090">
    <property type="entry name" value="PGBD-like"/>
    <property type="match status" value="1"/>
</dbReference>
<evidence type="ECO:0000256" key="1">
    <source>
        <dbReference type="SAM" id="MobiDB-lite"/>
    </source>
</evidence>
<protein>
    <recommendedName>
        <fullName evidence="2">Peptidoglycan binding-like domain-containing protein</fullName>
    </recommendedName>
</protein>
<dbReference type="Pfam" id="PF01471">
    <property type="entry name" value="PG_binding_1"/>
    <property type="match status" value="1"/>
</dbReference>
<evidence type="ECO:0000313" key="4">
    <source>
        <dbReference type="Proteomes" id="UP000697995"/>
    </source>
</evidence>
<feature type="region of interest" description="Disordered" evidence="1">
    <location>
        <begin position="203"/>
        <end position="231"/>
    </location>
</feature>
<dbReference type="InterPro" id="IPR036366">
    <property type="entry name" value="PGBDSf"/>
</dbReference>
<evidence type="ECO:0000313" key="3">
    <source>
        <dbReference type="EMBL" id="MBK1657773.1"/>
    </source>
</evidence>
<evidence type="ECO:0000259" key="2">
    <source>
        <dbReference type="Pfam" id="PF01471"/>
    </source>
</evidence>
<organism evidence="3 4">
    <name type="scientific">Paracraurococcus ruber</name>
    <dbReference type="NCBI Taxonomy" id="77675"/>
    <lineage>
        <taxon>Bacteria</taxon>
        <taxon>Pseudomonadati</taxon>
        <taxon>Pseudomonadota</taxon>
        <taxon>Alphaproteobacteria</taxon>
        <taxon>Acetobacterales</taxon>
        <taxon>Roseomonadaceae</taxon>
        <taxon>Paracraurococcus</taxon>
    </lineage>
</organism>
<sequence length="332" mass="35400">MRELSLGMSGVDVRRWERFLVRARTFDKAPTGFFSSDLAAATECYQRASGLEPTGGADAATLGLALQQGLLDRDLDEPANASEPVASKTSRWTVMGPVIVAAAAAVGTFFTSLGVEFVKYQSGLEAERAKLQNLLIQQALRVETSAGTAAWRNNEAQLEVVSRLRGYVRLGLIKMEPATLEAFLSDLGSVPVTRTTAAAVQATSTAPVSAPSPEPQAANTPRNGTIASAPPPVASYTQRVFIQFAGSIARDQIIRMARDLSAQWRVEGADRGGERIGTAAGLREVRWGHPDDETAAKALADAIERTGVIRGDVTAKRVPAVGRNTLEVWISP</sequence>
<feature type="domain" description="Peptidoglycan binding-like" evidence="2">
    <location>
        <begin position="10"/>
        <end position="62"/>
    </location>
</feature>
<gene>
    <name evidence="3" type="ORF">CKO45_05960</name>
</gene>